<organism evidence="1 2">
    <name type="scientific">Araneus ventricosus</name>
    <name type="common">Orbweaver spider</name>
    <name type="synonym">Epeira ventricosa</name>
    <dbReference type="NCBI Taxonomy" id="182803"/>
    <lineage>
        <taxon>Eukaryota</taxon>
        <taxon>Metazoa</taxon>
        <taxon>Ecdysozoa</taxon>
        <taxon>Arthropoda</taxon>
        <taxon>Chelicerata</taxon>
        <taxon>Arachnida</taxon>
        <taxon>Araneae</taxon>
        <taxon>Araneomorphae</taxon>
        <taxon>Entelegynae</taxon>
        <taxon>Araneoidea</taxon>
        <taxon>Araneidae</taxon>
        <taxon>Araneus</taxon>
    </lineage>
</organism>
<dbReference type="PANTHER" id="PTHR24114">
    <property type="entry name" value="LEUCINE RICH REPEAT FAMILY PROTEIN"/>
    <property type="match status" value="1"/>
</dbReference>
<evidence type="ECO:0000313" key="1">
    <source>
        <dbReference type="EMBL" id="GBL94362.1"/>
    </source>
</evidence>
<dbReference type="AlphaFoldDB" id="A0A4Y2BQ73"/>
<dbReference type="PANTHER" id="PTHR24114:SF2">
    <property type="entry name" value="F-BOX DOMAIN-CONTAINING PROTEIN-RELATED"/>
    <property type="match status" value="1"/>
</dbReference>
<dbReference type="SUPFAM" id="SSF52047">
    <property type="entry name" value="RNI-like"/>
    <property type="match status" value="1"/>
</dbReference>
<dbReference type="Gene3D" id="3.80.10.10">
    <property type="entry name" value="Ribonuclease Inhibitor"/>
    <property type="match status" value="1"/>
</dbReference>
<gene>
    <name evidence="1" type="primary">Tcte1_0</name>
    <name evidence="1" type="ORF">AVEN_7338_1</name>
</gene>
<sequence length="439" mass="50193">MLVNICKNIVNDIPGEQLRFLFQPLNEKQKKTLSNLFPLNLPIDLLLTFPLDEVYWKRKCCDKQWTHLNYWLSNCSWKNTFVSCSVVDIIDSFITGKSSFAEVKTSLFKFQNYLYVLKINGFKFNYSNNNHKYLPIEDFVFQLVSLFPNLKEIYLNNFPLNYEMLLESNDCDLSVNNYEMLSKTLGKIQNLEKFNLLGTKMEKFQFSCIIDSLTALNTLTDVDLSCNLITDDFCDSISKLLNSQLEVLKLSNNQITNSGVKTIIDALSNNKSLKILHLDHNSIGDEGAINIFQCLISNISLFSIDLAYNKFTTECELSLCKLLERNSALQHLNLTGNNLEQETGWKIYKAVQSNRRILYLGFQFCGFSSETEDLIHLQISQNHQNSCQGELNCVDYNSATFSLSVTFGTDFFARNLFPHVAISPPTKFGGISVDRSSSE</sequence>
<dbReference type="Pfam" id="PF13516">
    <property type="entry name" value="LRR_6"/>
    <property type="match status" value="2"/>
</dbReference>
<reference evidence="1 2" key="1">
    <citation type="journal article" date="2019" name="Sci. Rep.">
        <title>Orb-weaving spider Araneus ventricosus genome elucidates the spidroin gene catalogue.</title>
        <authorList>
            <person name="Kono N."/>
            <person name="Nakamura H."/>
            <person name="Ohtoshi R."/>
            <person name="Moran D.A.P."/>
            <person name="Shinohara A."/>
            <person name="Yoshida Y."/>
            <person name="Fujiwara M."/>
            <person name="Mori M."/>
            <person name="Tomita M."/>
            <person name="Arakawa K."/>
        </authorList>
    </citation>
    <scope>NUCLEOTIDE SEQUENCE [LARGE SCALE GENOMIC DNA]</scope>
</reference>
<comment type="caution">
    <text evidence="1">The sequence shown here is derived from an EMBL/GenBank/DDBJ whole genome shotgun (WGS) entry which is preliminary data.</text>
</comment>
<dbReference type="EMBL" id="BGPR01000102">
    <property type="protein sequence ID" value="GBL94362.1"/>
    <property type="molecule type" value="Genomic_DNA"/>
</dbReference>
<dbReference type="InterPro" id="IPR052394">
    <property type="entry name" value="LRR-containing"/>
</dbReference>
<proteinExistence type="predicted"/>
<dbReference type="Proteomes" id="UP000499080">
    <property type="component" value="Unassembled WGS sequence"/>
</dbReference>
<dbReference type="InterPro" id="IPR032675">
    <property type="entry name" value="LRR_dom_sf"/>
</dbReference>
<name>A0A4Y2BQ73_ARAVE</name>
<evidence type="ECO:0000313" key="2">
    <source>
        <dbReference type="Proteomes" id="UP000499080"/>
    </source>
</evidence>
<keyword evidence="2" id="KW-1185">Reference proteome</keyword>
<dbReference type="SMART" id="SM00368">
    <property type="entry name" value="LRR_RI"/>
    <property type="match status" value="4"/>
</dbReference>
<protein>
    <submittedName>
        <fullName evidence="1">Dynein regulatory complex subunit 5</fullName>
    </submittedName>
</protein>
<dbReference type="InterPro" id="IPR001611">
    <property type="entry name" value="Leu-rich_rpt"/>
</dbReference>
<dbReference type="OrthoDB" id="6429880at2759"/>
<accession>A0A4Y2BQ73</accession>